<evidence type="ECO:0000259" key="7">
    <source>
        <dbReference type="Pfam" id="PF12896"/>
    </source>
</evidence>
<feature type="domain" description="Anaphase-promoting complex subunit 4 long" evidence="7">
    <location>
        <begin position="310"/>
        <end position="492"/>
    </location>
</feature>
<dbReference type="Pfam" id="PF12896">
    <property type="entry name" value="ANAPC4"/>
    <property type="match status" value="1"/>
</dbReference>
<reference evidence="8" key="1">
    <citation type="submission" date="2023-03" db="EMBL/GenBank/DDBJ databases">
        <title>Mating type loci evolution in Malassezia.</title>
        <authorList>
            <person name="Coelho M.A."/>
        </authorList>
    </citation>
    <scope>NUCLEOTIDE SEQUENCE</scope>
    <source>
        <strain evidence="8">CBS 9557</strain>
    </source>
</reference>
<feature type="region of interest" description="Disordered" evidence="6">
    <location>
        <begin position="533"/>
        <end position="553"/>
    </location>
</feature>
<evidence type="ECO:0000256" key="1">
    <source>
        <dbReference type="ARBA" id="ARBA00016067"/>
    </source>
</evidence>
<dbReference type="PANTHER" id="PTHR13260:SF0">
    <property type="entry name" value="ANAPHASE-PROMOTING COMPLEX SUBUNIT 4"/>
    <property type="match status" value="1"/>
</dbReference>
<dbReference type="GO" id="GO:0034399">
    <property type="term" value="C:nuclear periphery"/>
    <property type="evidence" value="ECO:0007669"/>
    <property type="project" value="TreeGrafter"/>
</dbReference>
<keyword evidence="9" id="KW-1185">Reference proteome</keyword>
<dbReference type="Proteomes" id="UP001213623">
    <property type="component" value="Chromosome 2"/>
</dbReference>
<dbReference type="InterPro" id="IPR024790">
    <property type="entry name" value="APC4_long_dom"/>
</dbReference>
<dbReference type="InterPro" id="IPR024789">
    <property type="entry name" value="APC4"/>
</dbReference>
<accession>A0AAF0EI41</accession>
<dbReference type="AlphaFoldDB" id="A0AAF0EI41"/>
<evidence type="ECO:0000256" key="5">
    <source>
        <dbReference type="ARBA" id="ARBA00023306"/>
    </source>
</evidence>
<evidence type="ECO:0000256" key="4">
    <source>
        <dbReference type="ARBA" id="ARBA00022786"/>
    </source>
</evidence>
<keyword evidence="3" id="KW-0498">Mitosis</keyword>
<protein>
    <recommendedName>
        <fullName evidence="1">Anaphase-promoting complex subunit 4</fullName>
    </recommendedName>
</protein>
<dbReference type="PANTHER" id="PTHR13260">
    <property type="entry name" value="ANAPHASE PROMOTING COMPLEX SUBUNIT 4 APC4"/>
    <property type="match status" value="1"/>
</dbReference>
<keyword evidence="2" id="KW-0132">Cell division</keyword>
<evidence type="ECO:0000313" key="8">
    <source>
        <dbReference type="EMBL" id="WFD25903.1"/>
    </source>
</evidence>
<name>A0AAF0EI41_9BASI</name>
<gene>
    <name evidence="8" type="ORF">MNAN1_000871</name>
</gene>
<proteinExistence type="predicted"/>
<dbReference type="GO" id="GO:0070979">
    <property type="term" value="P:protein K11-linked ubiquitination"/>
    <property type="evidence" value="ECO:0007669"/>
    <property type="project" value="TreeGrafter"/>
</dbReference>
<feature type="region of interest" description="Disordered" evidence="6">
    <location>
        <begin position="672"/>
        <end position="698"/>
    </location>
</feature>
<dbReference type="SUPFAM" id="SSF69322">
    <property type="entry name" value="Tricorn protease domain 2"/>
    <property type="match status" value="1"/>
</dbReference>
<dbReference type="GO" id="GO:0031145">
    <property type="term" value="P:anaphase-promoting complex-dependent catabolic process"/>
    <property type="evidence" value="ECO:0007669"/>
    <property type="project" value="InterPro"/>
</dbReference>
<evidence type="ECO:0000256" key="2">
    <source>
        <dbReference type="ARBA" id="ARBA00022618"/>
    </source>
</evidence>
<keyword evidence="4" id="KW-0833">Ubl conjugation pathway</keyword>
<feature type="region of interest" description="Disordered" evidence="6">
    <location>
        <begin position="203"/>
        <end position="224"/>
    </location>
</feature>
<dbReference type="EMBL" id="CP119893">
    <property type="protein sequence ID" value="WFD25903.1"/>
    <property type="molecule type" value="Genomic_DNA"/>
</dbReference>
<organism evidence="8 9">
    <name type="scientific">Malassezia nana</name>
    <dbReference type="NCBI Taxonomy" id="180528"/>
    <lineage>
        <taxon>Eukaryota</taxon>
        <taxon>Fungi</taxon>
        <taxon>Dikarya</taxon>
        <taxon>Basidiomycota</taxon>
        <taxon>Ustilaginomycotina</taxon>
        <taxon>Malasseziomycetes</taxon>
        <taxon>Malasseziales</taxon>
        <taxon>Malasseziaceae</taxon>
        <taxon>Malassezia</taxon>
    </lineage>
</organism>
<evidence type="ECO:0000256" key="3">
    <source>
        <dbReference type="ARBA" id="ARBA00022776"/>
    </source>
</evidence>
<evidence type="ECO:0000313" key="9">
    <source>
        <dbReference type="Proteomes" id="UP001213623"/>
    </source>
</evidence>
<dbReference type="GO" id="GO:0005680">
    <property type="term" value="C:anaphase-promoting complex"/>
    <property type="evidence" value="ECO:0007669"/>
    <property type="project" value="InterPro"/>
</dbReference>
<evidence type="ECO:0000256" key="6">
    <source>
        <dbReference type="SAM" id="MobiDB-lite"/>
    </source>
</evidence>
<dbReference type="GO" id="GO:0051301">
    <property type="term" value="P:cell division"/>
    <property type="evidence" value="ECO:0007669"/>
    <property type="project" value="UniProtKB-KW"/>
</dbReference>
<sequence length="821" mass="86522">MRTTLAHDTHLVGAACNPCMDLVAMVGCDRAPPAAASAPPGLTPAQLAMRQRVLAMQARRMGVANPTAASGSQGVRRGPTLQLVVWRMGSAPSCVWAVPIEPPRPEALHDADECVSVLDLCWSPDGERLALRLALSHTSSQGHTQHALALQIYSVYDGTVVHTHHALCDVAPHRSFLQWIAIDAPSTPSQALDMLAQLPALAPLHDPTDDRAAGRTRSLGTPRPSAGIARGTGVLAHIPALASDAPPLSLLVGVDDGGHCTVWLDGTVPLHTPDMGPGDVLSLAATPYDASLLVARAGNVHVAHVPLAWDAALVHMARLSTAARASLAHAMDAAHLAAQAWQRLVRPRCDEWRTHWEDAAARHGVDTVHEWMTLVAGGHASVACEQLLTQLTEGATLAMETDAKHGLKSLRRLAATGVRPACERLLVLLTELQGCTRWSSRYPGLDHDAVRALQAHVQTCHAVALALQEHAERELLALDEFYKWFRMEQGRQERLKLGEEAPRVVTYHDTLTVLEYLQRGFISPALDALLGSGAAPPGPPAPAAETSDDSHAPLAPLWAPVPVTYAPVLPTTAAAPSPPMDASAAVEAALAWLDDIRPPPTPTAAQWHDVHGPGALFAGPAHEFGPCTLPGDATPLPARLAEVSQALGALLRGALAAPRAALPTTHVAIPLPSDLRTRHDTVRSVPPSAPPSLQSSVPRPFVRAGAHDMRHVHTLVCKAHVMSVPVTLGERCSGAALVVGAPISLAVPARVHDVVLAQGCVHVLYGDESDTWVASLGKADTPVWPPSEAVPAPGACALGTLAHGARVVLSDDRRTITVLPS</sequence>
<keyword evidence="5" id="KW-0131">Cell cycle</keyword>